<keyword evidence="2" id="KW-1185">Reference proteome</keyword>
<organism evidence="1 2">
    <name type="scientific">Pseudoneurospora amorphoporcata</name>
    <dbReference type="NCBI Taxonomy" id="241081"/>
    <lineage>
        <taxon>Eukaryota</taxon>
        <taxon>Fungi</taxon>
        <taxon>Dikarya</taxon>
        <taxon>Ascomycota</taxon>
        <taxon>Pezizomycotina</taxon>
        <taxon>Sordariomycetes</taxon>
        <taxon>Sordariomycetidae</taxon>
        <taxon>Sordariales</taxon>
        <taxon>Sordariaceae</taxon>
        <taxon>Pseudoneurospora</taxon>
    </lineage>
</organism>
<gene>
    <name evidence="1" type="ORF">QBC32DRAFT_227066</name>
</gene>
<evidence type="ECO:0000313" key="2">
    <source>
        <dbReference type="Proteomes" id="UP001303222"/>
    </source>
</evidence>
<comment type="caution">
    <text evidence="1">The sequence shown here is derived from an EMBL/GenBank/DDBJ whole genome shotgun (WGS) entry which is preliminary data.</text>
</comment>
<accession>A0AAN6P4I9</accession>
<dbReference type="EMBL" id="MU859064">
    <property type="protein sequence ID" value="KAK3956591.1"/>
    <property type="molecule type" value="Genomic_DNA"/>
</dbReference>
<proteinExistence type="predicted"/>
<sequence length="228" mass="25741">MSLSQLFSNILHHVCSTVNSAIAWNSPSPKVAGVAFFTAAQALAFYIFATVDEFNFPMTMHYLSLRLRLAARFPLLFIGINRLLESFEEALFNALLRTELAVDDRIRGARDRSPRHIRIHEIATCPCSGYPRLGILSCYPLLVRLIKPTLSLGYGVYRCIASTIVNDDNMTEHVTGLLSCMHVDFGNIVAPRLRWGGVVNFQPVLHLMWTRRAGGERLFIRITDFLRS</sequence>
<reference evidence="1" key="1">
    <citation type="journal article" date="2023" name="Mol. Phylogenet. Evol.">
        <title>Genome-scale phylogeny and comparative genomics of the fungal order Sordariales.</title>
        <authorList>
            <person name="Hensen N."/>
            <person name="Bonometti L."/>
            <person name="Westerberg I."/>
            <person name="Brannstrom I.O."/>
            <person name="Guillou S."/>
            <person name="Cros-Aarteil S."/>
            <person name="Calhoun S."/>
            <person name="Haridas S."/>
            <person name="Kuo A."/>
            <person name="Mondo S."/>
            <person name="Pangilinan J."/>
            <person name="Riley R."/>
            <person name="LaButti K."/>
            <person name="Andreopoulos B."/>
            <person name="Lipzen A."/>
            <person name="Chen C."/>
            <person name="Yan M."/>
            <person name="Daum C."/>
            <person name="Ng V."/>
            <person name="Clum A."/>
            <person name="Steindorff A."/>
            <person name="Ohm R.A."/>
            <person name="Martin F."/>
            <person name="Silar P."/>
            <person name="Natvig D.O."/>
            <person name="Lalanne C."/>
            <person name="Gautier V."/>
            <person name="Ament-Velasquez S.L."/>
            <person name="Kruys A."/>
            <person name="Hutchinson M.I."/>
            <person name="Powell A.J."/>
            <person name="Barry K."/>
            <person name="Miller A.N."/>
            <person name="Grigoriev I.V."/>
            <person name="Debuchy R."/>
            <person name="Gladieux P."/>
            <person name="Hiltunen Thoren M."/>
            <person name="Johannesson H."/>
        </authorList>
    </citation>
    <scope>NUCLEOTIDE SEQUENCE</scope>
    <source>
        <strain evidence="1">CBS 626.80</strain>
    </source>
</reference>
<reference evidence="1" key="2">
    <citation type="submission" date="2023-06" db="EMBL/GenBank/DDBJ databases">
        <authorList>
            <consortium name="Lawrence Berkeley National Laboratory"/>
            <person name="Mondo S.J."/>
            <person name="Hensen N."/>
            <person name="Bonometti L."/>
            <person name="Westerberg I."/>
            <person name="Brannstrom I.O."/>
            <person name="Guillou S."/>
            <person name="Cros-Aarteil S."/>
            <person name="Calhoun S."/>
            <person name="Haridas S."/>
            <person name="Kuo A."/>
            <person name="Pangilinan J."/>
            <person name="Riley R."/>
            <person name="Labutti K."/>
            <person name="Andreopoulos B."/>
            <person name="Lipzen A."/>
            <person name="Chen C."/>
            <person name="Yanf M."/>
            <person name="Daum C."/>
            <person name="Ng V."/>
            <person name="Clum A."/>
            <person name="Steindorff A."/>
            <person name="Ohm R."/>
            <person name="Martin F."/>
            <person name="Silar P."/>
            <person name="Natvig D."/>
            <person name="Lalanne C."/>
            <person name="Gautier V."/>
            <person name="Ament-Velasquez S.L."/>
            <person name="Kruys A."/>
            <person name="Hutchinson M.I."/>
            <person name="Powell A.J."/>
            <person name="Barry K."/>
            <person name="Miller A.N."/>
            <person name="Grigoriev I.V."/>
            <person name="Debuchy R."/>
            <person name="Gladieux P."/>
            <person name="Thoren M.H."/>
            <person name="Johannesson H."/>
        </authorList>
    </citation>
    <scope>NUCLEOTIDE SEQUENCE</scope>
    <source>
        <strain evidence="1">CBS 626.80</strain>
    </source>
</reference>
<evidence type="ECO:0000313" key="1">
    <source>
        <dbReference type="EMBL" id="KAK3956591.1"/>
    </source>
</evidence>
<dbReference type="AlphaFoldDB" id="A0AAN6P4I9"/>
<dbReference type="Proteomes" id="UP001303222">
    <property type="component" value="Unassembled WGS sequence"/>
</dbReference>
<name>A0AAN6P4I9_9PEZI</name>
<protein>
    <submittedName>
        <fullName evidence="1">Uncharacterized protein</fullName>
    </submittedName>
</protein>